<sequence length="99" mass="11006">MAKGVDISARSSEDPVNEHMMSKVPGLVGDYADVLLCGASFAEDAFLETDFVRIPKRRTGHQKEEQLEELEMKERSSSDDHFSQVNPQANSANIKKNPV</sequence>
<dbReference type="AlphaFoldDB" id="A0A9W7L1N1"/>
<evidence type="ECO:0000256" key="1">
    <source>
        <dbReference type="SAM" id="MobiDB-lite"/>
    </source>
</evidence>
<evidence type="ECO:0000313" key="3">
    <source>
        <dbReference type="Proteomes" id="UP001165065"/>
    </source>
</evidence>
<reference evidence="3" key="1">
    <citation type="journal article" date="2023" name="Commun. Biol.">
        <title>Genome analysis of Parmales, the sister group of diatoms, reveals the evolutionary specialization of diatoms from phago-mixotrophs to photoautotrophs.</title>
        <authorList>
            <person name="Ban H."/>
            <person name="Sato S."/>
            <person name="Yoshikawa S."/>
            <person name="Yamada K."/>
            <person name="Nakamura Y."/>
            <person name="Ichinomiya M."/>
            <person name="Sato N."/>
            <person name="Blanc-Mathieu R."/>
            <person name="Endo H."/>
            <person name="Kuwata A."/>
            <person name="Ogata H."/>
        </authorList>
    </citation>
    <scope>NUCLEOTIDE SEQUENCE [LARGE SCALE GENOMIC DNA]</scope>
</reference>
<organism evidence="2 3">
    <name type="scientific">Triparma columacea</name>
    <dbReference type="NCBI Taxonomy" id="722753"/>
    <lineage>
        <taxon>Eukaryota</taxon>
        <taxon>Sar</taxon>
        <taxon>Stramenopiles</taxon>
        <taxon>Ochrophyta</taxon>
        <taxon>Bolidophyceae</taxon>
        <taxon>Parmales</taxon>
        <taxon>Triparmaceae</taxon>
        <taxon>Triparma</taxon>
    </lineage>
</organism>
<feature type="compositionally biased region" description="Basic and acidic residues" evidence="1">
    <location>
        <begin position="61"/>
        <end position="82"/>
    </location>
</feature>
<feature type="compositionally biased region" description="Polar residues" evidence="1">
    <location>
        <begin position="83"/>
        <end position="99"/>
    </location>
</feature>
<comment type="caution">
    <text evidence="2">The sequence shown here is derived from an EMBL/GenBank/DDBJ whole genome shotgun (WGS) entry which is preliminary data.</text>
</comment>
<feature type="region of interest" description="Disordered" evidence="1">
    <location>
        <begin position="56"/>
        <end position="99"/>
    </location>
</feature>
<dbReference type="Proteomes" id="UP001165065">
    <property type="component" value="Unassembled WGS sequence"/>
</dbReference>
<protein>
    <submittedName>
        <fullName evidence="2">Uncharacterized protein</fullName>
    </submittedName>
</protein>
<proteinExistence type="predicted"/>
<feature type="region of interest" description="Disordered" evidence="1">
    <location>
        <begin position="1"/>
        <end position="20"/>
    </location>
</feature>
<gene>
    <name evidence="2" type="ORF">TrCOL_g6704</name>
</gene>
<feature type="compositionally biased region" description="Basic and acidic residues" evidence="1">
    <location>
        <begin position="11"/>
        <end position="20"/>
    </location>
</feature>
<dbReference type="EMBL" id="BRYA01000503">
    <property type="protein sequence ID" value="GMI19997.1"/>
    <property type="molecule type" value="Genomic_DNA"/>
</dbReference>
<accession>A0A9W7L1N1</accession>
<keyword evidence="3" id="KW-1185">Reference proteome</keyword>
<evidence type="ECO:0000313" key="2">
    <source>
        <dbReference type="EMBL" id="GMI19997.1"/>
    </source>
</evidence>
<name>A0A9W7L1N1_9STRA</name>